<dbReference type="SUPFAM" id="SSF52540">
    <property type="entry name" value="P-loop containing nucleoside triphosphate hydrolases"/>
    <property type="match status" value="2"/>
</dbReference>
<dbReference type="InterPro" id="IPR041679">
    <property type="entry name" value="DNA2/NAM7-like_C"/>
</dbReference>
<evidence type="ECO:0000313" key="3">
    <source>
        <dbReference type="EMBL" id="UYM15902.1"/>
    </source>
</evidence>
<keyword evidence="4" id="KW-1185">Reference proteome</keyword>
<dbReference type="InterPro" id="IPR045055">
    <property type="entry name" value="DNA2/NAM7-like"/>
</dbReference>
<keyword evidence="3" id="KW-0347">Helicase</keyword>
<evidence type="ECO:0000313" key="4">
    <source>
        <dbReference type="Proteomes" id="UP001163255"/>
    </source>
</evidence>
<keyword evidence="3" id="KW-0547">Nucleotide-binding</keyword>
<dbReference type="Pfam" id="PF13087">
    <property type="entry name" value="AAA_12"/>
    <property type="match status" value="1"/>
</dbReference>
<evidence type="ECO:0000259" key="2">
    <source>
        <dbReference type="Pfam" id="PF13087"/>
    </source>
</evidence>
<reference evidence="3" key="1">
    <citation type="submission" date="2022-10" db="EMBL/GenBank/DDBJ databases">
        <title>Completed Genome Sequence of two octocoral isolated bacterium, Endozoicomonas euniceicola EF212T and Endozoicomonas gorgoniicola PS125T.</title>
        <authorList>
            <person name="Chiou Y.-J."/>
            <person name="Chen Y.-H."/>
        </authorList>
    </citation>
    <scope>NUCLEOTIDE SEQUENCE</scope>
    <source>
        <strain evidence="3">EF212</strain>
    </source>
</reference>
<dbReference type="Gene3D" id="3.40.50.300">
    <property type="entry name" value="P-loop containing nucleotide triphosphate hydrolases"/>
    <property type="match status" value="3"/>
</dbReference>
<dbReference type="Proteomes" id="UP001163255">
    <property type="component" value="Chromosome"/>
</dbReference>
<feature type="domain" description="DNA2/NAM7 helicase-like C-terminal" evidence="2">
    <location>
        <begin position="903"/>
        <end position="1090"/>
    </location>
</feature>
<dbReference type="RefSeq" id="WP_262598133.1">
    <property type="nucleotide sequence ID" value="NZ_CP103300.1"/>
</dbReference>
<dbReference type="PANTHER" id="PTHR10887:SF495">
    <property type="entry name" value="HELICASE SENATAXIN ISOFORM X1-RELATED"/>
    <property type="match status" value="1"/>
</dbReference>
<keyword evidence="3" id="KW-0067">ATP-binding</keyword>
<organism evidence="3 4">
    <name type="scientific">Endozoicomonas euniceicola</name>
    <dbReference type="NCBI Taxonomy" id="1234143"/>
    <lineage>
        <taxon>Bacteria</taxon>
        <taxon>Pseudomonadati</taxon>
        <taxon>Pseudomonadota</taxon>
        <taxon>Gammaproteobacteria</taxon>
        <taxon>Oceanospirillales</taxon>
        <taxon>Endozoicomonadaceae</taxon>
        <taxon>Endozoicomonas</taxon>
    </lineage>
</organism>
<dbReference type="EMBL" id="CP103300">
    <property type="protein sequence ID" value="UYM15902.1"/>
    <property type="molecule type" value="Genomic_DNA"/>
</dbReference>
<name>A0ABY6GTK8_9GAMM</name>
<protein>
    <submittedName>
        <fullName evidence="3">DEAD/DEAH box helicase family protein</fullName>
    </submittedName>
</protein>
<dbReference type="InterPro" id="IPR027417">
    <property type="entry name" value="P-loop_NTPase"/>
</dbReference>
<dbReference type="GO" id="GO:0004386">
    <property type="term" value="F:helicase activity"/>
    <property type="evidence" value="ECO:0007669"/>
    <property type="project" value="UniProtKB-KW"/>
</dbReference>
<dbReference type="InterPro" id="IPR041677">
    <property type="entry name" value="DNA2/NAM7_AAA_11"/>
</dbReference>
<dbReference type="PANTHER" id="PTHR10887">
    <property type="entry name" value="DNA2/NAM7 HELICASE FAMILY"/>
    <property type="match status" value="1"/>
</dbReference>
<dbReference type="InterPro" id="IPR047187">
    <property type="entry name" value="SF1_C_Upf1"/>
</dbReference>
<evidence type="ECO:0000259" key="1">
    <source>
        <dbReference type="Pfam" id="PF13086"/>
    </source>
</evidence>
<accession>A0ABY6GTK8</accession>
<gene>
    <name evidence="3" type="ORF">NX720_24295</name>
</gene>
<sequence>MLNCYLTALDASSEHWAEEVDKSFEPFRRYLKNAEEALRKKEVTCEWERLPVPGVLQLCQPLYQVHPTTRIELIPENEGWYEVTGSPDGVDLIKEFEPDFEELVTVGRGADRQKIKVSEQQYNHTGDQILLKLNASAIVNRIVWCGDILDIKPLTQELTDNLELTQELTTYQAKRESENCYRIQGVIDASLPLFFQQQDVKFRVLSEPSLPDNIIRHGSDLFMVGEKKEHSSVQFRKVTDKAFLKDCFVSDLCTEDGYQLPDEWYLDEQNRLVTGDDPLPDFLTHRHYPGLRISVRSISDSEPWIQLIGLDHGEETASQDPLEYFFDDQIDIYDPAIKGKNTQFYCVKNARPDERQIILGRGKDKKKAAPLYPKGKQLKVRVNTLALKRQKDAITRLKMTPAREHKPLLDLIRNRDSYNWPLFNPVSEKEIDWSVLTNMDFDGCDRQREFVCKALATPDFAILDGPPGTGKTTTILELIVQLIKQGKRVLLTASTHAAINNVLERIDELDCKQGIYPLRIGDENRATGVEHHQYDRVLDSFSENLGHLDCKRLLVDSSNLVCGTTMGILRLLGDTKFDFERGIPPFDVMIIDECSKTTFAEFLVPARYAKSWILVGDVKQLSPFTERDQITANLKHLVLRPAFNKQKEQILSAELQRACFLLNELKTYQKGRWGYHERIIVPVSSGELRAIAAEIEARHSERDGHIYSDIGLVGHAVGAINEKSLRSSPWNVYQYNLIFCEERLLSDYRDYLPADSIVFGENWCNSAHAYRHFARHDGEHNFKIKRSDIMRYSHEIHEQWCDHEQKSSWADEVVWRLEREYWLRFLTPGKRTRRRGNKNNKAKAMKDQLERLMPRSISATGRVYQLRNMAFPSILEALSGSGTLKTRAENPNTLNQGFNFKEKQCRHTTLTYQHRMHPDISCFPREQFYSDHSGTQSLLDGRFTESDRFWEWRRYPKRAVWADVEGKVYKNSNVAEVNTILSGLKDFCSWANQQGVVGDHSVAILTFYRKQESLLRSKLQDLTREKRHARFTYKGVNIKLNTVDFFQGQEADLVYLSMVNTNRDGFLDSPNRLNVSLTRARYQLVVVGKKDYFANNSPSAELSSLARSLMPAL</sequence>
<feature type="domain" description="DNA2/NAM7 helicase helicase" evidence="1">
    <location>
        <begin position="552"/>
        <end position="625"/>
    </location>
</feature>
<keyword evidence="3" id="KW-0378">Hydrolase</keyword>
<proteinExistence type="predicted"/>
<feature type="domain" description="DNA2/NAM7 helicase helicase" evidence="1">
    <location>
        <begin position="445"/>
        <end position="533"/>
    </location>
</feature>
<dbReference type="CDD" id="cd18808">
    <property type="entry name" value="SF1_C_Upf1"/>
    <property type="match status" value="1"/>
</dbReference>
<dbReference type="Pfam" id="PF13086">
    <property type="entry name" value="AAA_11"/>
    <property type="match status" value="2"/>
</dbReference>